<evidence type="ECO:0000313" key="3">
    <source>
        <dbReference type="Proteomes" id="UP000789508"/>
    </source>
</evidence>
<gene>
    <name evidence="2" type="ORF">ALEPTO_LOCUS2241</name>
</gene>
<proteinExistence type="predicted"/>
<organism evidence="2 3">
    <name type="scientific">Ambispora leptoticha</name>
    <dbReference type="NCBI Taxonomy" id="144679"/>
    <lineage>
        <taxon>Eukaryota</taxon>
        <taxon>Fungi</taxon>
        <taxon>Fungi incertae sedis</taxon>
        <taxon>Mucoromycota</taxon>
        <taxon>Glomeromycotina</taxon>
        <taxon>Glomeromycetes</taxon>
        <taxon>Archaeosporales</taxon>
        <taxon>Ambisporaceae</taxon>
        <taxon>Ambispora</taxon>
    </lineage>
</organism>
<evidence type="ECO:0000256" key="1">
    <source>
        <dbReference type="SAM" id="MobiDB-lite"/>
    </source>
</evidence>
<dbReference type="AlphaFoldDB" id="A0A9N8Z629"/>
<name>A0A9N8Z629_9GLOM</name>
<accession>A0A9N8Z629</accession>
<feature type="non-terminal residue" evidence="2">
    <location>
        <position position="73"/>
    </location>
</feature>
<dbReference type="OrthoDB" id="10555784at2759"/>
<feature type="compositionally biased region" description="Polar residues" evidence="1">
    <location>
        <begin position="1"/>
        <end position="18"/>
    </location>
</feature>
<dbReference type="Proteomes" id="UP000789508">
    <property type="component" value="Unassembled WGS sequence"/>
</dbReference>
<sequence>MNPIDSTLASSYYQQRQGSLEKLAARSMSDSEESESNQRVPHTDANGVQYRPQENGRVITKDEILNRIVPFYE</sequence>
<dbReference type="EMBL" id="CAJVPS010000315">
    <property type="protein sequence ID" value="CAG8475952.1"/>
    <property type="molecule type" value="Genomic_DNA"/>
</dbReference>
<keyword evidence="3" id="KW-1185">Reference proteome</keyword>
<evidence type="ECO:0000313" key="2">
    <source>
        <dbReference type="EMBL" id="CAG8475952.1"/>
    </source>
</evidence>
<protein>
    <submittedName>
        <fullName evidence="2">12059_t:CDS:1</fullName>
    </submittedName>
</protein>
<feature type="region of interest" description="Disordered" evidence="1">
    <location>
        <begin position="1"/>
        <end position="55"/>
    </location>
</feature>
<comment type="caution">
    <text evidence="2">The sequence shown here is derived from an EMBL/GenBank/DDBJ whole genome shotgun (WGS) entry which is preliminary data.</text>
</comment>
<reference evidence="2" key="1">
    <citation type="submission" date="2021-06" db="EMBL/GenBank/DDBJ databases">
        <authorList>
            <person name="Kallberg Y."/>
            <person name="Tangrot J."/>
            <person name="Rosling A."/>
        </authorList>
    </citation>
    <scope>NUCLEOTIDE SEQUENCE</scope>
    <source>
        <strain evidence="2">FL130A</strain>
    </source>
</reference>